<evidence type="ECO:0000313" key="2">
    <source>
        <dbReference type="EMBL" id="EUD69064.1"/>
    </source>
</evidence>
<dbReference type="RefSeq" id="XP_008814590.1">
    <property type="nucleotide sequence ID" value="XM_008816368.1"/>
</dbReference>
<keyword evidence="1" id="KW-1133">Transmembrane helix</keyword>
<dbReference type="EMBL" id="KI965461">
    <property type="protein sequence ID" value="EUD69064.1"/>
    <property type="molecule type" value="Genomic_DNA"/>
</dbReference>
<dbReference type="GeneID" id="20036030"/>
<evidence type="ECO:0000256" key="1">
    <source>
        <dbReference type="SAM" id="Phobius"/>
    </source>
</evidence>
<dbReference type="AlphaFoldDB" id="W7AJQ8"/>
<feature type="transmembrane region" description="Helical" evidence="1">
    <location>
        <begin position="86"/>
        <end position="107"/>
    </location>
</feature>
<dbReference type="OrthoDB" id="392050at2759"/>
<keyword evidence="3" id="KW-1185">Reference proteome</keyword>
<name>W7AJQ8_9APIC</name>
<dbReference type="Proteomes" id="UP000030640">
    <property type="component" value="Unassembled WGS sequence"/>
</dbReference>
<dbReference type="VEuPathDB" id="PlasmoDB:C922_00756"/>
<organism evidence="2 3">
    <name type="scientific">Plasmodium inui San Antonio 1</name>
    <dbReference type="NCBI Taxonomy" id="1237626"/>
    <lineage>
        <taxon>Eukaryota</taxon>
        <taxon>Sar</taxon>
        <taxon>Alveolata</taxon>
        <taxon>Apicomplexa</taxon>
        <taxon>Aconoidasida</taxon>
        <taxon>Haemosporida</taxon>
        <taxon>Plasmodiidae</taxon>
        <taxon>Plasmodium</taxon>
        <taxon>Plasmodium (Plasmodium)</taxon>
    </lineage>
</organism>
<reference evidence="2 3" key="1">
    <citation type="submission" date="2013-02" db="EMBL/GenBank/DDBJ databases">
        <title>The Genome Sequence of Plasmodium inui San Antonio 1.</title>
        <authorList>
            <consortium name="The Broad Institute Genome Sequencing Platform"/>
            <consortium name="The Broad Institute Genome Sequencing Center for Infectious Disease"/>
            <person name="Neafsey D."/>
            <person name="Cheeseman I."/>
            <person name="Volkman S."/>
            <person name="Adams J."/>
            <person name="Walker B."/>
            <person name="Young S.K."/>
            <person name="Zeng Q."/>
            <person name="Gargeya S."/>
            <person name="Fitzgerald M."/>
            <person name="Haas B."/>
            <person name="Abouelleil A."/>
            <person name="Alvarado L."/>
            <person name="Arachchi H.M."/>
            <person name="Berlin A.M."/>
            <person name="Chapman S.B."/>
            <person name="Dewar J."/>
            <person name="Goldberg J."/>
            <person name="Griggs A."/>
            <person name="Gujja S."/>
            <person name="Hansen M."/>
            <person name="Howarth C."/>
            <person name="Imamovic A."/>
            <person name="Larimer J."/>
            <person name="McCowan C."/>
            <person name="Murphy C."/>
            <person name="Neiman D."/>
            <person name="Pearson M."/>
            <person name="Priest M."/>
            <person name="Roberts A."/>
            <person name="Saif S."/>
            <person name="Shea T."/>
            <person name="Sisk P."/>
            <person name="Sykes S."/>
            <person name="Wortman J."/>
            <person name="Nusbaum C."/>
            <person name="Birren B."/>
        </authorList>
    </citation>
    <scope>NUCLEOTIDE SEQUENCE [LARGE SCALE GENOMIC DNA]</scope>
    <source>
        <strain evidence="2 3">San Antonio 1</strain>
    </source>
</reference>
<gene>
    <name evidence="2" type="ORF">C922_00756</name>
</gene>
<keyword evidence="1" id="KW-0812">Transmembrane</keyword>
<proteinExistence type="predicted"/>
<evidence type="ECO:0000313" key="3">
    <source>
        <dbReference type="Proteomes" id="UP000030640"/>
    </source>
</evidence>
<feature type="transmembrane region" description="Helical" evidence="1">
    <location>
        <begin position="47"/>
        <end position="80"/>
    </location>
</feature>
<sequence>MTYFDLSAVVSFNYQMISPFFGAEPKDPSMIYKFNINETYSGDLEGILVLCFLAILLAVFFKVIEIIFVVIFVVISIFLTARNGEINIISILPMIIMVVMTSGMTWLQQKDLNKRQLSKFEI</sequence>
<keyword evidence="1" id="KW-0472">Membrane</keyword>
<protein>
    <submittedName>
        <fullName evidence="2">Uncharacterized protein</fullName>
    </submittedName>
</protein>
<accession>W7AJQ8</accession>